<dbReference type="AlphaFoldDB" id="A0A2T7NZE8"/>
<feature type="region of interest" description="Disordered" evidence="11">
    <location>
        <begin position="374"/>
        <end position="395"/>
    </location>
</feature>
<dbReference type="Gene3D" id="1.20.1510.10">
    <property type="entry name" value="Cation efflux protein transmembrane domain"/>
    <property type="match status" value="1"/>
</dbReference>
<comment type="function">
    <text evidence="10">Has probably no intrinsic transporter activity but together with SLC30A5 forms a functional zinc ion:proton antiporter heterodimer, mediating zinc entry into the lumen of organelles along the secretory pathway. As part of that zinc ion:proton antiporter, contributes to zinc ion homeostasis within the early secretory pathway and regulates the activation and folding of enzymes like alkaline phosphatases and enzymes involved in phosphatidylinositol glycan anchor biosynthesis.</text>
</comment>
<comment type="subunit">
    <text evidence="9">Heterodimer with SLC30A5; form a functional zinc ion transmembrane transporter.</text>
</comment>
<keyword evidence="5 12" id="KW-1133">Transmembrane helix</keyword>
<feature type="transmembrane region" description="Helical" evidence="12">
    <location>
        <begin position="256"/>
        <end position="275"/>
    </location>
</feature>
<keyword evidence="2" id="KW-0813">Transport</keyword>
<proteinExistence type="predicted"/>
<dbReference type="InterPro" id="IPR058533">
    <property type="entry name" value="Cation_efflux_TM"/>
</dbReference>
<keyword evidence="4" id="KW-0862">Zinc</keyword>
<feature type="transmembrane region" description="Helical" evidence="12">
    <location>
        <begin position="54"/>
        <end position="72"/>
    </location>
</feature>
<evidence type="ECO:0000256" key="8">
    <source>
        <dbReference type="ARBA" id="ARBA00023136"/>
    </source>
</evidence>
<dbReference type="SUPFAM" id="SSF161111">
    <property type="entry name" value="Cation efflux protein transmembrane domain-like"/>
    <property type="match status" value="1"/>
</dbReference>
<gene>
    <name evidence="14" type="ORF">C0Q70_14229</name>
</gene>
<dbReference type="STRING" id="400727.A0A2T7NZE8"/>
<feature type="transmembrane region" description="Helical" evidence="12">
    <location>
        <begin position="227"/>
        <end position="244"/>
    </location>
</feature>
<dbReference type="OrthoDB" id="5382797at2759"/>
<dbReference type="InterPro" id="IPR052005">
    <property type="entry name" value="CDF_SLC30A"/>
</dbReference>
<feature type="transmembrane region" description="Helical" evidence="12">
    <location>
        <begin position="129"/>
        <end position="145"/>
    </location>
</feature>
<keyword evidence="6" id="KW-0333">Golgi apparatus</keyword>
<keyword evidence="3 12" id="KW-0812">Transmembrane</keyword>
<keyword evidence="15" id="KW-1185">Reference proteome</keyword>
<evidence type="ECO:0000256" key="9">
    <source>
        <dbReference type="ARBA" id="ARBA00038600"/>
    </source>
</evidence>
<comment type="subcellular location">
    <subcellularLocation>
        <location evidence="1">Golgi apparatus</location>
        <location evidence="1">trans-Golgi network membrane</location>
        <topology evidence="1">Multi-pass membrane protein</topology>
    </subcellularLocation>
</comment>
<evidence type="ECO:0000256" key="10">
    <source>
        <dbReference type="ARBA" id="ARBA00045455"/>
    </source>
</evidence>
<dbReference type="PANTHER" id="PTHR46531">
    <property type="entry name" value="ZINC TRANSPORTER 6"/>
    <property type="match status" value="1"/>
</dbReference>
<protein>
    <recommendedName>
        <fullName evidence="13">Cation efflux protein transmembrane domain-containing protein</fullName>
    </recommendedName>
</protein>
<feature type="transmembrane region" description="Helical" evidence="12">
    <location>
        <begin position="92"/>
        <end position="109"/>
    </location>
</feature>
<dbReference type="InterPro" id="IPR027469">
    <property type="entry name" value="Cation_efflux_TMD_sf"/>
</dbReference>
<keyword evidence="8 12" id="KW-0472">Membrane</keyword>
<dbReference type="GO" id="GO:0005794">
    <property type="term" value="C:Golgi apparatus"/>
    <property type="evidence" value="ECO:0007669"/>
    <property type="project" value="UniProtKB-SubCell"/>
</dbReference>
<evidence type="ECO:0000256" key="6">
    <source>
        <dbReference type="ARBA" id="ARBA00023034"/>
    </source>
</evidence>
<evidence type="ECO:0000313" key="14">
    <source>
        <dbReference type="EMBL" id="PVD26552.1"/>
    </source>
</evidence>
<evidence type="ECO:0000259" key="13">
    <source>
        <dbReference type="Pfam" id="PF01545"/>
    </source>
</evidence>
<evidence type="ECO:0000256" key="2">
    <source>
        <dbReference type="ARBA" id="ARBA00022448"/>
    </source>
</evidence>
<feature type="domain" description="Cation efflux protein transmembrane" evidence="13">
    <location>
        <begin position="54"/>
        <end position="281"/>
    </location>
</feature>
<dbReference type="PANTHER" id="PTHR46531:SF1">
    <property type="entry name" value="ZINC TRANSPORTER 6"/>
    <property type="match status" value="1"/>
</dbReference>
<dbReference type="GO" id="GO:0006829">
    <property type="term" value="P:zinc ion transport"/>
    <property type="evidence" value="ECO:0007669"/>
    <property type="project" value="TreeGrafter"/>
</dbReference>
<reference evidence="14 15" key="1">
    <citation type="submission" date="2018-04" db="EMBL/GenBank/DDBJ databases">
        <title>The genome of golden apple snail Pomacea canaliculata provides insight into stress tolerance and invasive adaptation.</title>
        <authorList>
            <person name="Liu C."/>
            <person name="Liu B."/>
            <person name="Ren Y."/>
            <person name="Zhang Y."/>
            <person name="Wang H."/>
            <person name="Li S."/>
            <person name="Jiang F."/>
            <person name="Yin L."/>
            <person name="Zhang G."/>
            <person name="Qian W."/>
            <person name="Fan W."/>
        </authorList>
    </citation>
    <scope>NUCLEOTIDE SEQUENCE [LARGE SCALE GENOMIC DNA]</scope>
    <source>
        <strain evidence="14">SZHN2017</strain>
        <tissue evidence="14">Muscle</tissue>
    </source>
</reference>
<dbReference type="GO" id="GO:0016020">
    <property type="term" value="C:membrane"/>
    <property type="evidence" value="ECO:0007669"/>
    <property type="project" value="InterPro"/>
</dbReference>
<dbReference type="Pfam" id="PF01545">
    <property type="entry name" value="Cation_efflux"/>
    <property type="match status" value="1"/>
</dbReference>
<evidence type="ECO:0000313" key="15">
    <source>
        <dbReference type="Proteomes" id="UP000245119"/>
    </source>
</evidence>
<dbReference type="EMBL" id="PZQS01000008">
    <property type="protein sequence ID" value="PVD26552.1"/>
    <property type="molecule type" value="Genomic_DNA"/>
</dbReference>
<comment type="caution">
    <text evidence="14">The sequence shown here is derived from an EMBL/GenBank/DDBJ whole genome shotgun (WGS) entry which is preliminary data.</text>
</comment>
<evidence type="ECO:0000256" key="7">
    <source>
        <dbReference type="ARBA" id="ARBA00023065"/>
    </source>
</evidence>
<evidence type="ECO:0000256" key="1">
    <source>
        <dbReference type="ARBA" id="ARBA00004166"/>
    </source>
</evidence>
<keyword evidence="7" id="KW-0406">Ion transport</keyword>
<evidence type="ECO:0000256" key="4">
    <source>
        <dbReference type="ARBA" id="ARBA00022833"/>
    </source>
</evidence>
<organism evidence="14 15">
    <name type="scientific">Pomacea canaliculata</name>
    <name type="common">Golden apple snail</name>
    <dbReference type="NCBI Taxonomy" id="400727"/>
    <lineage>
        <taxon>Eukaryota</taxon>
        <taxon>Metazoa</taxon>
        <taxon>Spiralia</taxon>
        <taxon>Lophotrochozoa</taxon>
        <taxon>Mollusca</taxon>
        <taxon>Gastropoda</taxon>
        <taxon>Caenogastropoda</taxon>
        <taxon>Architaenioglossa</taxon>
        <taxon>Ampullarioidea</taxon>
        <taxon>Ampullariidae</taxon>
        <taxon>Pomacea</taxon>
    </lineage>
</organism>
<evidence type="ECO:0000256" key="3">
    <source>
        <dbReference type="ARBA" id="ARBA00022692"/>
    </source>
</evidence>
<dbReference type="GO" id="GO:0008324">
    <property type="term" value="F:monoatomic cation transmembrane transporter activity"/>
    <property type="evidence" value="ECO:0007669"/>
    <property type="project" value="InterPro"/>
</dbReference>
<dbReference type="Proteomes" id="UP000245119">
    <property type="component" value="Linkage Group LG8"/>
</dbReference>
<accession>A0A2T7NZE8</accession>
<sequence length="456" mass="50102">MASYNTMPDLISSSVNINLEEGTIYPFPSSSKSFLGSLIKEVSGLAQLQEAKKIFIFLSFNILASVILLIWCHSTNSMVVNVVFQHVLKHFIFLYLHHSLLTCLLSIWVRNQHPSPSFSFGYERFEVMAVFATTMLAQLGSFFIIKESIECLIQQPEIHTGRLLVGTVSAFMVHLVLTSCINNRAMNHVVDASTSSWLQEHMTDMSESICSLVPGLSKLLLPRINPMLLMGFGSSLVLIIAYVLIDTQSYHAADTWAAICIAVMMVGTMFPMSVYTGKILLQTTPSHILSQLDKVLREASTLDGVLEFRHEHFWTLSFGVLAGSVQVRVRRDADEQLVLAHVYNRLSNLVRVLTVQIFKDDWTRGSAFSALGSSPFSPPGPHLGGRAQSPTQDFSPTYLPVSSMRPLPVISPMGGNMPAVGLPSRMMPEVTGLARGITLTASARASGASFSSVELS</sequence>
<evidence type="ECO:0000256" key="5">
    <source>
        <dbReference type="ARBA" id="ARBA00022989"/>
    </source>
</evidence>
<evidence type="ECO:0000256" key="12">
    <source>
        <dbReference type="SAM" id="Phobius"/>
    </source>
</evidence>
<name>A0A2T7NZE8_POMCA</name>
<evidence type="ECO:0000256" key="11">
    <source>
        <dbReference type="SAM" id="MobiDB-lite"/>
    </source>
</evidence>